<protein>
    <submittedName>
        <fullName evidence="5">Amino acid adenylation domain-containing protein</fullName>
    </submittedName>
</protein>
<dbReference type="Pfam" id="PF00975">
    <property type="entry name" value="Thioesterase"/>
    <property type="match status" value="1"/>
</dbReference>
<keyword evidence="2" id="KW-0596">Phosphopantetheine</keyword>
<proteinExistence type="predicted"/>
<dbReference type="PANTHER" id="PTHR45527">
    <property type="entry name" value="NONRIBOSOMAL PEPTIDE SYNTHETASE"/>
    <property type="match status" value="1"/>
</dbReference>
<organism evidence="5 6">
    <name type="scientific">Sphaerisporangium rhizosphaerae</name>
    <dbReference type="NCBI Taxonomy" id="2269375"/>
    <lineage>
        <taxon>Bacteria</taxon>
        <taxon>Bacillati</taxon>
        <taxon>Actinomycetota</taxon>
        <taxon>Actinomycetes</taxon>
        <taxon>Streptosporangiales</taxon>
        <taxon>Streptosporangiaceae</taxon>
        <taxon>Sphaerisporangium</taxon>
    </lineage>
</organism>
<dbReference type="NCBIfam" id="TIGR01733">
    <property type="entry name" value="AA-adenyl-dom"/>
    <property type="match status" value="1"/>
</dbReference>
<dbReference type="InterPro" id="IPR006162">
    <property type="entry name" value="Ppantetheine_attach_site"/>
</dbReference>
<dbReference type="Proteomes" id="UP001596496">
    <property type="component" value="Unassembled WGS sequence"/>
</dbReference>
<keyword evidence="3" id="KW-0597">Phosphoprotein</keyword>
<reference evidence="6" key="1">
    <citation type="journal article" date="2019" name="Int. J. Syst. Evol. Microbiol.">
        <title>The Global Catalogue of Microorganisms (GCM) 10K type strain sequencing project: providing services to taxonomists for standard genome sequencing and annotation.</title>
        <authorList>
            <consortium name="The Broad Institute Genomics Platform"/>
            <consortium name="The Broad Institute Genome Sequencing Center for Infectious Disease"/>
            <person name="Wu L."/>
            <person name="Ma J."/>
        </authorList>
    </citation>
    <scope>NUCLEOTIDE SEQUENCE [LARGE SCALE GENOMIC DNA]</scope>
    <source>
        <strain evidence="6">CECT 7649</strain>
    </source>
</reference>
<dbReference type="EMBL" id="JBHTCG010000028">
    <property type="protein sequence ID" value="MFC7386601.1"/>
    <property type="molecule type" value="Genomic_DNA"/>
</dbReference>
<keyword evidence="6" id="KW-1185">Reference proteome</keyword>
<evidence type="ECO:0000256" key="1">
    <source>
        <dbReference type="ARBA" id="ARBA00001957"/>
    </source>
</evidence>
<feature type="domain" description="Carrier" evidence="4">
    <location>
        <begin position="1492"/>
        <end position="1567"/>
    </location>
</feature>
<evidence type="ECO:0000313" key="5">
    <source>
        <dbReference type="EMBL" id="MFC7386601.1"/>
    </source>
</evidence>
<feature type="domain" description="Carrier" evidence="4">
    <location>
        <begin position="483"/>
        <end position="558"/>
    </location>
</feature>
<dbReference type="SUPFAM" id="SSF56801">
    <property type="entry name" value="Acetyl-CoA synthetase-like"/>
    <property type="match status" value="1"/>
</dbReference>
<dbReference type="Gene3D" id="3.30.300.30">
    <property type="match status" value="1"/>
</dbReference>
<dbReference type="Pfam" id="PF00501">
    <property type="entry name" value="AMP-binding"/>
    <property type="match status" value="1"/>
</dbReference>
<accession>A0ABW2PE24</accession>
<dbReference type="InterPro" id="IPR045851">
    <property type="entry name" value="AMP-bd_C_sf"/>
</dbReference>
<dbReference type="Gene3D" id="3.30.559.10">
    <property type="entry name" value="Chloramphenicol acetyltransferase-like domain"/>
    <property type="match status" value="2"/>
</dbReference>
<dbReference type="InterPro" id="IPR029058">
    <property type="entry name" value="AB_hydrolase_fold"/>
</dbReference>
<dbReference type="PROSITE" id="PS00012">
    <property type="entry name" value="PHOSPHOPANTETHEINE"/>
    <property type="match status" value="1"/>
</dbReference>
<name>A0ABW2PE24_9ACTN</name>
<dbReference type="InterPro" id="IPR000873">
    <property type="entry name" value="AMP-dep_synth/lig_dom"/>
</dbReference>
<sequence length="1835" mass="196610">MKRAAFEDVLPLAPMQEGLLFHALAEEDGVDTYTVRMVLEIEGRLDPGVLRTAARALLRRHPNLRVSFRQRKTGQPMQVVHRDVEPPWEQADLSGLPPEEQQAELARLFEAEQDRRFDLATPPALRFTLVRLDDEHHRLMVTNHHILFDGWSLPILLRELLALYHSRGDASALPRVTPFRDYLTWLAGQDEAEAEREWRAALDGLTEPTRLFPGAAEQVPELPGRLILDLPREVATDFTAAVRGRDVTPNTLVQGLWGLLLGRLTGRDDVVFGAVVSGRPPEVPGIETMVGMFMNTVPVRVRLDQAESFTALLTRLQGEQAGLLAHQSVRLGRIHRMTGLGELFDTVTTVENYPGGSPGRDDAEIRLVGVGGRDSAHYPLRLIAGMAGDRLQMELEYRTDLVTDDEARALGDWLVQTLTALATAPDAPLREAGLPTPPALAAAATAGSASSALDAAATVGSLSSSLTAAATAGEAGQARTRRHRGGPREEILRGLFAEILGVPEVGPGDDFFALGGQSLTAVRLLSRVRAVFGAALPVRAIFESPTVAELSRRIETAERAGPPPAPMPRPERIPLSYAQQRLWFMSRLEGPSATYNIPGALRLRGPLDIAALRLALDDVTARHESLRTVFPDHEGEAEQRVLPPELARVPLDQVDLAPGELDEALRAACAHAIDLSRELPLKATLFRLAPDDHCLLILLHHIAGDGWSMGPLARDLSTAYAARVQGRPPGWAPLPVQYADYTLWQRDADLPLGHWLEALKDLPERLELPTDRPRPAKATYRGGQVPIDWDPALRDGVAALARQSGTTVFMVLQAALAALLTRLGAGTDIPIGTPEAGRADEALDDLVGFFVNTLVLRTDTSGDPAFRDLLDRVRETDLSAYAHAGVPFERLVEAVNPARSLGHHPLFQVMLAMQDDAGDGGDTPALAGLAVGGQEIRTDVAKFDLAFSLNADLRGVLEYAADLFDPESARLLADRLGCLLRSAVADPAAPVSALDVLPPDEAARLARWGDGGPWEPVASFPELFEEQARRTPGAPAVAFGADRLTYAELNAAANRLAHLLIARGAGPEDVVALKLPPSTGLVVAVLAVLKAGAAYLPVDPAYPAERIAAMLDDAAPALVLSGPLPDAAAFPGHDPRDADRAAPLLPSSPAYVISTSGSTGRPKGVVVTHRGFAALRENQARAYPAGPGDRVLQYVSPSFDVSVAELCCALLTGACLTGPGGGLTGEELAALMRREGVTHAFIPPAVLEGLPRDIPSLRTLVTGGETLSAEARDSWSRGRRLINEYGPSEVTVAATVSAPLAGPAHPPIGRPVPGAGVHVLDAGLRRVAPGVVGELYVSGVGLARGYLRRPGLTAERFVADPFRGGRMYRTGDAVRWRADGQLEFVGRVDDQVKVRGFRVEPGEIEAALTRHPAVERAAVVVREDRPGDRRVVAYVVAGELPAGLRDHVAETLPAHMVPAAFVRMDALPLSPNGKIDRRALPAPVYESGTGRAPLGPREQVVCGLFAEVLGVAEVGVEDNFFELGGHSLLATQLVGRVRAVLGAELRVADVFEAPTPARLAARSGGGAGGAFDVVLPLRESGDRYPLFCVHPLAGLGWRYSALLRHLDPAHPVYALQARGLEGRDELPADLAELTADYVAQVRKVQPAGPYHLLGWSLGGNFAHAVAARLREEGEEVGLLAVLDAYPSPPEEKDYADRAVLLADMCEHYGEAYGAEPVDTRAMSLEEMRRHVVTLLGGSTSELGHLSEDQRGHALEVMVNSIRITSGPPPALEGDMLLVTSARPSSPPESWRPYTAGAIEVRPVDAEHHRMLDPGPAAHIAALIAARITLRHHAAV</sequence>
<dbReference type="InterPro" id="IPR010071">
    <property type="entry name" value="AA_adenyl_dom"/>
</dbReference>
<dbReference type="InterPro" id="IPR025110">
    <property type="entry name" value="AMP-bd_C"/>
</dbReference>
<dbReference type="InterPro" id="IPR001242">
    <property type="entry name" value="Condensation_dom"/>
</dbReference>
<dbReference type="InterPro" id="IPR020806">
    <property type="entry name" value="PKS_PP-bd"/>
</dbReference>
<dbReference type="InterPro" id="IPR036736">
    <property type="entry name" value="ACP-like_sf"/>
</dbReference>
<evidence type="ECO:0000256" key="2">
    <source>
        <dbReference type="ARBA" id="ARBA00022450"/>
    </source>
</evidence>
<evidence type="ECO:0000313" key="6">
    <source>
        <dbReference type="Proteomes" id="UP001596496"/>
    </source>
</evidence>
<dbReference type="CDD" id="cd19540">
    <property type="entry name" value="LCL_NRPS-like"/>
    <property type="match status" value="1"/>
</dbReference>
<evidence type="ECO:0000256" key="3">
    <source>
        <dbReference type="ARBA" id="ARBA00022553"/>
    </source>
</evidence>
<dbReference type="CDD" id="cd19543">
    <property type="entry name" value="DCL_NRPS"/>
    <property type="match status" value="1"/>
</dbReference>
<dbReference type="InterPro" id="IPR042099">
    <property type="entry name" value="ANL_N_sf"/>
</dbReference>
<dbReference type="SMART" id="SM00824">
    <property type="entry name" value="PKS_TE"/>
    <property type="match status" value="1"/>
</dbReference>
<dbReference type="InterPro" id="IPR020802">
    <property type="entry name" value="TesA-like"/>
</dbReference>
<dbReference type="PANTHER" id="PTHR45527:SF1">
    <property type="entry name" value="FATTY ACID SYNTHASE"/>
    <property type="match status" value="1"/>
</dbReference>
<dbReference type="Gene3D" id="3.40.50.12780">
    <property type="entry name" value="N-terminal domain of ligase-like"/>
    <property type="match status" value="1"/>
</dbReference>
<dbReference type="Gene3D" id="3.40.50.1820">
    <property type="entry name" value="alpha/beta hydrolase"/>
    <property type="match status" value="1"/>
</dbReference>
<dbReference type="SUPFAM" id="SSF47336">
    <property type="entry name" value="ACP-like"/>
    <property type="match status" value="2"/>
</dbReference>
<comment type="caution">
    <text evidence="5">The sequence shown here is derived from an EMBL/GenBank/DDBJ whole genome shotgun (WGS) entry which is preliminary data.</text>
</comment>
<dbReference type="Pfam" id="PF00668">
    <property type="entry name" value="Condensation"/>
    <property type="match status" value="2"/>
</dbReference>
<comment type="cofactor">
    <cofactor evidence="1">
        <name>pantetheine 4'-phosphate</name>
        <dbReference type="ChEBI" id="CHEBI:47942"/>
    </cofactor>
</comment>
<dbReference type="Gene3D" id="1.10.1200.10">
    <property type="entry name" value="ACP-like"/>
    <property type="match status" value="1"/>
</dbReference>
<dbReference type="Pfam" id="PF00550">
    <property type="entry name" value="PP-binding"/>
    <property type="match status" value="2"/>
</dbReference>
<dbReference type="SUPFAM" id="SSF52777">
    <property type="entry name" value="CoA-dependent acyltransferases"/>
    <property type="match status" value="4"/>
</dbReference>
<dbReference type="PROSITE" id="PS50075">
    <property type="entry name" value="CARRIER"/>
    <property type="match status" value="2"/>
</dbReference>
<dbReference type="Pfam" id="PF13193">
    <property type="entry name" value="AMP-binding_C"/>
    <property type="match status" value="1"/>
</dbReference>
<dbReference type="RefSeq" id="WP_380830321.1">
    <property type="nucleotide sequence ID" value="NZ_JBHTCG010000028.1"/>
</dbReference>
<dbReference type="InterPro" id="IPR009081">
    <property type="entry name" value="PP-bd_ACP"/>
</dbReference>
<dbReference type="SUPFAM" id="SSF53474">
    <property type="entry name" value="alpha/beta-Hydrolases"/>
    <property type="match status" value="1"/>
</dbReference>
<dbReference type="InterPro" id="IPR001031">
    <property type="entry name" value="Thioesterase"/>
</dbReference>
<gene>
    <name evidence="5" type="ORF">ACFQSB_30645</name>
</gene>
<dbReference type="Gene3D" id="3.30.559.30">
    <property type="entry name" value="Nonribosomal peptide synthetase, condensation domain"/>
    <property type="match status" value="2"/>
</dbReference>
<dbReference type="InterPro" id="IPR023213">
    <property type="entry name" value="CAT-like_dom_sf"/>
</dbReference>
<dbReference type="SMART" id="SM00823">
    <property type="entry name" value="PKS_PP"/>
    <property type="match status" value="2"/>
</dbReference>
<evidence type="ECO:0000259" key="4">
    <source>
        <dbReference type="PROSITE" id="PS50075"/>
    </source>
</evidence>